<sequence length="291" mass="31903">MESELEKLHNKVGYHAQNEVLLEEKLNDLQNGYDMLVKKEEVLDNKVKCIEDVNDILTHQGTSVKERLSGLEEANKALQEQVKVLDESSKSTIEENQRLVISVDELESRLQTLEAKVALTEASMTKEVPGNEVMEQTDLAGSLLHKQTTGFTTAISKDNKLIADRDLNSSLIVAADNIYGHVDNNPVVAYSSNHSGEVSVNFPEATSSSGPGRILIDVDAHQGFDEPRTSGEIVPVSLDDIQIHEDDPQPPGSDVETDEVPFTDAPIVGAPFRLISFVARYVSGADLVNQK</sequence>
<evidence type="ECO:0000313" key="2">
    <source>
        <dbReference type="Proteomes" id="UP001732700"/>
    </source>
</evidence>
<reference evidence="1" key="1">
    <citation type="submission" date="2021-05" db="EMBL/GenBank/DDBJ databases">
        <authorList>
            <person name="Scholz U."/>
            <person name="Mascher M."/>
            <person name="Fiebig A."/>
        </authorList>
    </citation>
    <scope>NUCLEOTIDE SEQUENCE [LARGE SCALE GENOMIC DNA]</scope>
</reference>
<organism evidence="1 2">
    <name type="scientific">Avena sativa</name>
    <name type="common">Oat</name>
    <dbReference type="NCBI Taxonomy" id="4498"/>
    <lineage>
        <taxon>Eukaryota</taxon>
        <taxon>Viridiplantae</taxon>
        <taxon>Streptophyta</taxon>
        <taxon>Embryophyta</taxon>
        <taxon>Tracheophyta</taxon>
        <taxon>Spermatophyta</taxon>
        <taxon>Magnoliopsida</taxon>
        <taxon>Liliopsida</taxon>
        <taxon>Poales</taxon>
        <taxon>Poaceae</taxon>
        <taxon>BOP clade</taxon>
        <taxon>Pooideae</taxon>
        <taxon>Poodae</taxon>
        <taxon>Poeae</taxon>
        <taxon>Poeae Chloroplast Group 1 (Aveneae type)</taxon>
        <taxon>Aveninae</taxon>
        <taxon>Avena</taxon>
    </lineage>
</organism>
<proteinExistence type="predicted"/>
<evidence type="ECO:0000313" key="1">
    <source>
        <dbReference type="EnsemblPlants" id="AVESA.00010b.r2.5DG1001060.1.CDS"/>
    </source>
</evidence>
<dbReference type="EnsemblPlants" id="AVESA.00010b.r2.5DG1001060.1">
    <property type="protein sequence ID" value="AVESA.00010b.r2.5DG1001060.1.CDS"/>
    <property type="gene ID" value="AVESA.00010b.r2.5DG1001060"/>
</dbReference>
<accession>A0ACD5YMH5</accession>
<protein>
    <submittedName>
        <fullName evidence="1">Uncharacterized protein</fullName>
    </submittedName>
</protein>
<keyword evidence="2" id="KW-1185">Reference proteome</keyword>
<dbReference type="Proteomes" id="UP001732700">
    <property type="component" value="Chromosome 5D"/>
</dbReference>
<name>A0ACD5YMH5_AVESA</name>
<reference evidence="1" key="2">
    <citation type="submission" date="2025-09" db="UniProtKB">
        <authorList>
            <consortium name="EnsemblPlants"/>
        </authorList>
    </citation>
    <scope>IDENTIFICATION</scope>
</reference>